<dbReference type="InterPro" id="IPR029044">
    <property type="entry name" value="Nucleotide-diphossugar_trans"/>
</dbReference>
<keyword evidence="2" id="KW-0812">Transmembrane</keyword>
<evidence type="ECO:0000313" key="4">
    <source>
        <dbReference type="Proteomes" id="UP000193920"/>
    </source>
</evidence>
<evidence type="ECO:0000256" key="1">
    <source>
        <dbReference type="SAM" id="MobiDB-lite"/>
    </source>
</evidence>
<dbReference type="OrthoDB" id="2125500at2759"/>
<keyword evidence="2" id="KW-1133">Transmembrane helix</keyword>
<evidence type="ECO:0000256" key="2">
    <source>
        <dbReference type="SAM" id="Phobius"/>
    </source>
</evidence>
<feature type="transmembrane region" description="Helical" evidence="2">
    <location>
        <begin position="1018"/>
        <end position="1043"/>
    </location>
</feature>
<proteinExistence type="predicted"/>
<protein>
    <submittedName>
        <fullName evidence="3">Uncharacterized protein</fullName>
    </submittedName>
</protein>
<gene>
    <name evidence="3" type="ORF">LY90DRAFT_638131</name>
</gene>
<feature type="transmembrane region" description="Helical" evidence="2">
    <location>
        <begin position="438"/>
        <end position="459"/>
    </location>
</feature>
<comment type="caution">
    <text evidence="3">The sequence shown here is derived from an EMBL/GenBank/DDBJ whole genome shotgun (WGS) entry which is preliminary data.</text>
</comment>
<dbReference type="EMBL" id="MCOG01000400">
    <property type="protein sequence ID" value="ORY10020.1"/>
    <property type="molecule type" value="Genomic_DNA"/>
</dbReference>
<dbReference type="Pfam" id="PF13641">
    <property type="entry name" value="Glyco_tranf_2_3"/>
    <property type="match status" value="1"/>
</dbReference>
<organism evidence="3 4">
    <name type="scientific">Neocallimastix californiae</name>
    <dbReference type="NCBI Taxonomy" id="1754190"/>
    <lineage>
        <taxon>Eukaryota</taxon>
        <taxon>Fungi</taxon>
        <taxon>Fungi incertae sedis</taxon>
        <taxon>Chytridiomycota</taxon>
        <taxon>Chytridiomycota incertae sedis</taxon>
        <taxon>Neocallimastigomycetes</taxon>
        <taxon>Neocallimastigales</taxon>
        <taxon>Neocallimastigaceae</taxon>
        <taxon>Neocallimastix</taxon>
    </lineage>
</organism>
<dbReference type="AlphaFoldDB" id="A0A1Y1ZID3"/>
<feature type="region of interest" description="Disordered" evidence="1">
    <location>
        <begin position="1109"/>
        <end position="1137"/>
    </location>
</feature>
<dbReference type="Proteomes" id="UP000193920">
    <property type="component" value="Unassembled WGS sequence"/>
</dbReference>
<sequence>MDYSSTDPLSPTDQLENSIFNNTSIQLISTSSDNIMIRTKMYTDMCNDIGIESAQVAYTRVYFNNAPIGFYLIKENTNVQYFEKKYNTSEFYSQMNGHFSPMTYNGDFNLTNSDPTLLNNRTTDNYFNYWYQGKEFPDTFHAKNDLVSLFKIFQKPTSEGEIKKNFETVSFLKNMALDFITNNQHSYLFNGTNYFLYLDTKKKKWNFHEGYYISPFNNWGQNCSITTYDEYRLIGRRRKNDIRRPTFDYLISFSNERYHFEKYLKEIILNTYGTIKYFNRMDSIFKMIFEDLKWDILLEPIDNNTIKYEENSNKMIELLKINSEYEYLKKYITKRKEDIIINHNFIIPFSIYSLFTTCFLISMIIIFVHLFYAVFINPFVWHFSNKKIRVLPSTFLKLWIIALFLFIIICISTYFLIRNDIKSEFFKLIHVRIYRYIINYYGTFDNTYIKFSIVLWLILNRENFIVLFGAPFVHTNNNRSNITSNDTINNSSFTLNNDSNMVNGNSNIHSVNSNLSNNNNLPIQSNISPILTNYSNIFNSDSSLFDNDECLETERKTMDMTEKDHDQCSVRTHCSNCDNDINNSIDNIETMSKVTYSVSEKLSIHSNYNEVLNKEYFQAKNTPLYTDEQSKIIAMYQNIKHGFLIVCHNSSDVLPATLECLLKITIPMCIFIAENGSNSEEKQKMKDIVDHYSNRFRYTHPSYNGLNIIYANLNEGSKTLAQFCLLNNLFWFGINIQYISVIDDDVLIPENWVEDEILSYFKNDPKVKGLAYPINASNRREGIVPVFQNFEYTLAMYSKKVHKDIGTVVFPSGAIGTWSIPFLLECLYRHDTVFRGDDLQIGLRLHTMYGKPRFCNPNEIHEGNYKIEMAHVTVDTVVPRCYIHLKEFLPHCLGKYLKECDCGQYSLSRQRIVYWEPARHRFFFKFLYCILHKCRWNHRATLTAKFFCIDFIVTIINDYLFIILFVFMFLMKSFLPALMIICICFAVAYISLDVFNLVVARGKPTIKLPFEVCVVFPVFYQCFTTLFFRISTIIYTWTYYVPFVRNNVKIKKRALKKNISYMTMSDIITEMDSEKAIANVSDISDYLFNKKQLKYEKWKLSIFKNKKEKDSNQNKNKENKESKNKTKKYKVENNEKHNDIVNYNKDNLPKICIENENEEPQIIEIID</sequence>
<accession>A0A1Y1ZID3</accession>
<feature type="transmembrane region" description="Helical" evidence="2">
    <location>
        <begin position="977"/>
        <end position="998"/>
    </location>
</feature>
<feature type="transmembrane region" description="Helical" evidence="2">
    <location>
        <begin position="951"/>
        <end position="970"/>
    </location>
</feature>
<dbReference type="Pfam" id="PF08757">
    <property type="entry name" value="CotH"/>
    <property type="match status" value="1"/>
</dbReference>
<reference evidence="3 4" key="1">
    <citation type="submission" date="2016-08" db="EMBL/GenBank/DDBJ databases">
        <title>A Parts List for Fungal Cellulosomes Revealed by Comparative Genomics.</title>
        <authorList>
            <consortium name="DOE Joint Genome Institute"/>
            <person name="Haitjema C.H."/>
            <person name="Gilmore S.P."/>
            <person name="Henske J.K."/>
            <person name="Solomon K.V."/>
            <person name="De Groot R."/>
            <person name="Kuo A."/>
            <person name="Mondo S.J."/>
            <person name="Salamov A.A."/>
            <person name="Labutti K."/>
            <person name="Zhao Z."/>
            <person name="Chiniquy J."/>
            <person name="Barry K."/>
            <person name="Brewer H.M."/>
            <person name="Purvine S.O."/>
            <person name="Wright A.T."/>
            <person name="Boxma B."/>
            <person name="Van Alen T."/>
            <person name="Hackstein J.H."/>
            <person name="Baker S.E."/>
            <person name="Grigoriev I.V."/>
            <person name="O'Malley M.A."/>
        </authorList>
    </citation>
    <scope>NUCLEOTIDE SEQUENCE [LARGE SCALE GENOMIC DNA]</scope>
    <source>
        <strain evidence="3 4">G1</strain>
    </source>
</reference>
<evidence type="ECO:0000313" key="3">
    <source>
        <dbReference type="EMBL" id="ORY10020.1"/>
    </source>
</evidence>
<name>A0A1Y1ZID3_9FUNG</name>
<dbReference type="STRING" id="1754190.A0A1Y1ZID3"/>
<dbReference type="InterPro" id="IPR014867">
    <property type="entry name" value="Spore_coat_CotH_CotH2/3/7"/>
</dbReference>
<dbReference type="SUPFAM" id="SSF53448">
    <property type="entry name" value="Nucleotide-diphospho-sugar transferases"/>
    <property type="match status" value="1"/>
</dbReference>
<keyword evidence="4" id="KW-1185">Reference proteome</keyword>
<keyword evidence="2" id="KW-0472">Membrane</keyword>
<feature type="transmembrane region" description="Helical" evidence="2">
    <location>
        <begin position="345"/>
        <end position="375"/>
    </location>
</feature>
<feature type="transmembrane region" description="Helical" evidence="2">
    <location>
        <begin position="395"/>
        <end position="417"/>
    </location>
</feature>